<feature type="domain" description="Phytochrome chromophore attachment site" evidence="4">
    <location>
        <begin position="368"/>
        <end position="504"/>
    </location>
</feature>
<dbReference type="InterPro" id="IPR004089">
    <property type="entry name" value="MCPsignal_dom"/>
</dbReference>
<name>A0A6N8FSA8_9CHRO</name>
<dbReference type="CDD" id="cd11386">
    <property type="entry name" value="MCP_signal"/>
    <property type="match status" value="1"/>
</dbReference>
<dbReference type="SMART" id="SM00065">
    <property type="entry name" value="GAF"/>
    <property type="match status" value="1"/>
</dbReference>
<feature type="domain" description="HAMP" evidence="6">
    <location>
        <begin position="523"/>
        <end position="574"/>
    </location>
</feature>
<dbReference type="PANTHER" id="PTHR32089">
    <property type="entry name" value="METHYL-ACCEPTING CHEMOTAXIS PROTEIN MCPB"/>
    <property type="match status" value="1"/>
</dbReference>
<keyword evidence="1 3" id="KW-0807">Transducer</keyword>
<evidence type="ECO:0000313" key="8">
    <source>
        <dbReference type="Proteomes" id="UP000441797"/>
    </source>
</evidence>
<dbReference type="PANTHER" id="PTHR32089:SF114">
    <property type="entry name" value="METHYL-ACCEPTING CHEMOTAXIS PROTEIN MCPB"/>
    <property type="match status" value="1"/>
</dbReference>
<evidence type="ECO:0000256" key="1">
    <source>
        <dbReference type="ARBA" id="ARBA00023224"/>
    </source>
</evidence>
<dbReference type="InterPro" id="IPR003018">
    <property type="entry name" value="GAF"/>
</dbReference>
<evidence type="ECO:0000256" key="3">
    <source>
        <dbReference type="PROSITE-ProRule" id="PRU00284"/>
    </source>
</evidence>
<organism evidence="7 8">
    <name type="scientific">Gloeocapsopsis dulcis AAB1 = 1H9</name>
    <dbReference type="NCBI Taxonomy" id="1433147"/>
    <lineage>
        <taxon>Bacteria</taxon>
        <taxon>Bacillati</taxon>
        <taxon>Cyanobacteriota</taxon>
        <taxon>Cyanophyceae</taxon>
        <taxon>Oscillatoriophycideae</taxon>
        <taxon>Chroococcales</taxon>
        <taxon>Chroococcaceae</taxon>
        <taxon>Gloeocapsopsis</taxon>
        <taxon>Gloeocapsopsis dulcis</taxon>
    </lineage>
</organism>
<dbReference type="PROSITE" id="PS50111">
    <property type="entry name" value="CHEMOTAXIS_TRANSDUC_2"/>
    <property type="match status" value="1"/>
</dbReference>
<dbReference type="SUPFAM" id="SSF55781">
    <property type="entry name" value="GAF domain-like"/>
    <property type="match status" value="1"/>
</dbReference>
<reference evidence="7 8" key="1">
    <citation type="journal article" date="2019" name="Front. Microbiol.">
        <title>Genomic Features for Desiccation Tolerance and Sugar Biosynthesis in the Extremophile Gloeocapsopsis sp. UTEX B3054.</title>
        <authorList>
            <person name="Urrejola C."/>
            <person name="Alcorta J."/>
            <person name="Salas L."/>
            <person name="Vasquez M."/>
            <person name="Polz M.F."/>
            <person name="Vicuna R."/>
            <person name="Diez B."/>
        </authorList>
    </citation>
    <scope>NUCLEOTIDE SEQUENCE [LARGE SCALE GENOMIC DNA]</scope>
    <source>
        <strain evidence="7 8">1H9</strain>
    </source>
</reference>
<dbReference type="SMART" id="SM00283">
    <property type="entry name" value="MA"/>
    <property type="match status" value="1"/>
</dbReference>
<proteinExistence type="inferred from homology"/>
<dbReference type="SUPFAM" id="SSF158472">
    <property type="entry name" value="HAMP domain-like"/>
    <property type="match status" value="1"/>
</dbReference>
<dbReference type="Pfam" id="PF00672">
    <property type="entry name" value="HAMP"/>
    <property type="match status" value="1"/>
</dbReference>
<dbReference type="EMBL" id="NAPY01000006">
    <property type="protein sequence ID" value="MUL35831.1"/>
    <property type="molecule type" value="Genomic_DNA"/>
</dbReference>
<dbReference type="InterPro" id="IPR016132">
    <property type="entry name" value="Phyto_chromo_attachment"/>
</dbReference>
<dbReference type="Pfam" id="PF00015">
    <property type="entry name" value="MCPsignal"/>
    <property type="match status" value="1"/>
</dbReference>
<evidence type="ECO:0000259" key="4">
    <source>
        <dbReference type="PROSITE" id="PS50046"/>
    </source>
</evidence>
<dbReference type="Pfam" id="PF01590">
    <property type="entry name" value="GAF"/>
    <property type="match status" value="1"/>
</dbReference>
<dbReference type="Gene3D" id="1.10.287.950">
    <property type="entry name" value="Methyl-accepting chemotaxis protein"/>
    <property type="match status" value="1"/>
</dbReference>
<dbReference type="InterPro" id="IPR029016">
    <property type="entry name" value="GAF-like_dom_sf"/>
</dbReference>
<sequence length="852" mass="91768">MSFGFRGQADNAAIVAAAKTPTLTPDLQNQVKQILRNEIKARNIEYATLVGQDLRIIVNANADRTGEVFNPNNLVKEVFSDPRQIKASAVVNWTELAKESPPLPAGFKNEDALIRYTVTPVRDPATKSVIGALVSGDIVNHKLPIVQGTLKALQDGYSAVYFRKPTGEFVLATSLNQGSEKSENLDNAQSNVDLSNLSLLKAAVDTQGEPVAERTKVAGVTYTLAAKTLPNIFKEEASGSVPVSTTEPVAILVRGTPNTEADRVIAGSLSAQLLLGLLALLANLGLVVIISRALSKPVQELRRTAQQFTTGNSYARAEVFAADEVGQLALSFNQMADSIEVNLANRRQEAERARFLKDITLRLGQYTQVQDIFNTAVSEIRQVLQSDRVVVYTFNEQWQGTVIAESVAEGFPVAFGANINDPCFADKYVERYRQGRVQATEDIYAVGLTECHIKQLEQFAVKANLVAPILQYGQLLGLLIAHQCSAPRAWQQGEIDMFAQLTTQVGFALDRANLLAQQTQAKEKLQRRALELLIEVDPLNKGDLTIRANVTEDEIGTIADSYNATISSLRQIVNKVKTAATQVAATTNDSEVSVQALSQEALRQAEEISAALNQLQAMDNSIRAVAQSAKQAEVAVQKANDTVAAGDAAMNRTVNGIEAIRDTVSATAQKVRQLGESSQKISKVVNLIGRFAAQTNLLALKASIEAARAGEEGRGFAVLADEVRVLASQSAQATVEIEKLVLDIQAETNAVVAAMEAGTEQVVAGTVLVDDTRQRLNQITAISEELSNLVQAIGEASVVQSQASEAVTQRMNDVATIASQTSDEATQVSTAFKQLMTVADELQTSVGQFKVN</sequence>
<keyword evidence="8" id="KW-1185">Reference proteome</keyword>
<dbReference type="SMART" id="SM00304">
    <property type="entry name" value="HAMP"/>
    <property type="match status" value="2"/>
</dbReference>
<dbReference type="CDD" id="cd06225">
    <property type="entry name" value="HAMP"/>
    <property type="match status" value="1"/>
</dbReference>
<dbReference type="AlphaFoldDB" id="A0A6N8FSA8"/>
<dbReference type="SUPFAM" id="SSF58104">
    <property type="entry name" value="Methyl-accepting chemotaxis protein (MCP) signaling domain"/>
    <property type="match status" value="1"/>
</dbReference>
<dbReference type="PROSITE" id="PS50885">
    <property type="entry name" value="HAMP"/>
    <property type="match status" value="2"/>
</dbReference>
<dbReference type="PROSITE" id="PS50046">
    <property type="entry name" value="PHYTOCHROME_2"/>
    <property type="match status" value="1"/>
</dbReference>
<dbReference type="Gene3D" id="6.10.340.10">
    <property type="match status" value="1"/>
</dbReference>
<feature type="domain" description="HAMP" evidence="6">
    <location>
        <begin position="292"/>
        <end position="344"/>
    </location>
</feature>
<dbReference type="GO" id="GO:0007165">
    <property type="term" value="P:signal transduction"/>
    <property type="evidence" value="ECO:0007669"/>
    <property type="project" value="UniProtKB-KW"/>
</dbReference>
<gene>
    <name evidence="7" type="ORF">BWI75_05555</name>
</gene>
<dbReference type="GO" id="GO:0016020">
    <property type="term" value="C:membrane"/>
    <property type="evidence" value="ECO:0007669"/>
    <property type="project" value="InterPro"/>
</dbReference>
<evidence type="ECO:0000256" key="2">
    <source>
        <dbReference type="ARBA" id="ARBA00029447"/>
    </source>
</evidence>
<protein>
    <recommendedName>
        <fullName evidence="9">Chemotaxis protein</fullName>
    </recommendedName>
</protein>
<comment type="similarity">
    <text evidence="2">Belongs to the methyl-accepting chemotaxis (MCP) protein family.</text>
</comment>
<dbReference type="InterPro" id="IPR003660">
    <property type="entry name" value="HAMP_dom"/>
</dbReference>
<accession>A0A6N8FSA8</accession>
<evidence type="ECO:0000259" key="5">
    <source>
        <dbReference type="PROSITE" id="PS50111"/>
    </source>
</evidence>
<evidence type="ECO:0008006" key="9">
    <source>
        <dbReference type="Google" id="ProtNLM"/>
    </source>
</evidence>
<evidence type="ECO:0000313" key="7">
    <source>
        <dbReference type="EMBL" id="MUL35831.1"/>
    </source>
</evidence>
<evidence type="ECO:0000259" key="6">
    <source>
        <dbReference type="PROSITE" id="PS50885"/>
    </source>
</evidence>
<feature type="domain" description="Methyl-accepting transducer" evidence="5">
    <location>
        <begin position="579"/>
        <end position="815"/>
    </location>
</feature>
<comment type="caution">
    <text evidence="7">The sequence shown here is derived from an EMBL/GenBank/DDBJ whole genome shotgun (WGS) entry which is preliminary data.</text>
</comment>
<dbReference type="OrthoDB" id="419276at2"/>
<dbReference type="Proteomes" id="UP000441797">
    <property type="component" value="Unassembled WGS sequence"/>
</dbReference>
<dbReference type="Gene3D" id="3.30.450.40">
    <property type="match status" value="2"/>
</dbReference>